<keyword evidence="5 6" id="KW-0408">Iron</keyword>
<dbReference type="PANTHER" id="PTHR12918">
    <property type="entry name" value="CYSTEINE DIOXYGENASE"/>
    <property type="match status" value="1"/>
</dbReference>
<sequence>MTHIDIATWLADRLTADADLDRPSLARLAAAVGREEGLWRDHVRVRTDERHYLQLYRDPNVDVWLICWMDGQDTGYHDHDRSQGAVYVCQGALFEDFFQRGEDGWIRERTNRHETGGAFDFDSTYIHGVRHAAGEPAVSVHCYSPALWRMGHYEPDENGVMRRVAMTYADELLGVA</sequence>
<accession>A0A7M2YXZ6</accession>
<dbReference type="OrthoDB" id="4217976at2"/>
<keyword evidence="4" id="KW-0560">Oxidoreductase</keyword>
<dbReference type="InterPro" id="IPR014710">
    <property type="entry name" value="RmlC-like_jellyroll"/>
</dbReference>
<dbReference type="Gene3D" id="2.60.120.10">
    <property type="entry name" value="Jelly Rolls"/>
    <property type="match status" value="1"/>
</dbReference>
<name>A0A7M2YXZ6_9ACTN</name>
<dbReference type="InterPro" id="IPR011051">
    <property type="entry name" value="RmlC_Cupin_sf"/>
</dbReference>
<keyword evidence="8" id="KW-1185">Reference proteome</keyword>
<evidence type="ECO:0000256" key="2">
    <source>
        <dbReference type="ARBA" id="ARBA00022723"/>
    </source>
</evidence>
<proteinExistence type="inferred from homology"/>
<evidence type="ECO:0000256" key="1">
    <source>
        <dbReference type="ARBA" id="ARBA00006622"/>
    </source>
</evidence>
<evidence type="ECO:0000256" key="4">
    <source>
        <dbReference type="ARBA" id="ARBA00023002"/>
    </source>
</evidence>
<reference evidence="7 8" key="1">
    <citation type="submission" date="2018-07" db="EMBL/GenBank/DDBJ databases">
        <title>High-quality-draft genome sequence of Gaiella occulta.</title>
        <authorList>
            <person name="Severino R."/>
            <person name="Froufe H.J.C."/>
            <person name="Rainey F.A."/>
            <person name="Barroso C."/>
            <person name="Albuquerque L."/>
            <person name="Lobo-Da-Cunha A."/>
            <person name="Da Costa M.S."/>
            <person name="Egas C."/>
        </authorList>
    </citation>
    <scope>NUCLEOTIDE SEQUENCE [LARGE SCALE GENOMIC DNA]</scope>
    <source>
        <strain evidence="7 8">F2-233</strain>
    </source>
</reference>
<dbReference type="GO" id="GO:0008198">
    <property type="term" value="F:ferrous iron binding"/>
    <property type="evidence" value="ECO:0007669"/>
    <property type="project" value="TreeGrafter"/>
</dbReference>
<comment type="caution">
    <text evidence="7">The sequence shown here is derived from an EMBL/GenBank/DDBJ whole genome shotgun (WGS) entry which is preliminary data.</text>
</comment>
<feature type="binding site" evidence="6">
    <location>
        <position position="79"/>
    </location>
    <ligand>
        <name>Fe cation</name>
        <dbReference type="ChEBI" id="CHEBI:24875"/>
        <note>catalytic</note>
    </ligand>
</feature>
<protein>
    <submittedName>
        <fullName evidence="7">Cysteine dioxygenase type I</fullName>
    </submittedName>
</protein>
<dbReference type="GO" id="GO:0016702">
    <property type="term" value="F:oxidoreductase activity, acting on single donors with incorporation of molecular oxygen, incorporation of two atoms of oxygen"/>
    <property type="evidence" value="ECO:0007669"/>
    <property type="project" value="InterPro"/>
</dbReference>
<evidence type="ECO:0000256" key="5">
    <source>
        <dbReference type="ARBA" id="ARBA00023004"/>
    </source>
</evidence>
<gene>
    <name evidence="7" type="ORF">Gocc_1489</name>
</gene>
<keyword evidence="3 7" id="KW-0223">Dioxygenase</keyword>
<keyword evidence="2 6" id="KW-0479">Metal-binding</keyword>
<feature type="binding site" evidence="6">
    <location>
        <position position="77"/>
    </location>
    <ligand>
        <name>Fe cation</name>
        <dbReference type="ChEBI" id="CHEBI:24875"/>
        <note>catalytic</note>
    </ligand>
</feature>
<dbReference type="Pfam" id="PF05995">
    <property type="entry name" value="CDO_I"/>
    <property type="match status" value="1"/>
</dbReference>
<evidence type="ECO:0000256" key="6">
    <source>
        <dbReference type="PIRSR" id="PIRSR610300-51"/>
    </source>
</evidence>
<reference evidence="8" key="2">
    <citation type="journal article" date="2019" name="MicrobiologyOpen">
        <title>High-quality draft genome sequence of Gaiella occulta isolated from a 150 meter deep mineral water borehole and comparison with the genome sequences of other deep-branching lineages of the phylum Actinobacteria.</title>
        <authorList>
            <person name="Severino R."/>
            <person name="Froufe H.J.C."/>
            <person name="Barroso C."/>
            <person name="Albuquerque L."/>
            <person name="Lobo-da-Cunha A."/>
            <person name="da Costa M.S."/>
            <person name="Egas C."/>
        </authorList>
    </citation>
    <scope>NUCLEOTIDE SEQUENCE [LARGE SCALE GENOMIC DNA]</scope>
    <source>
        <strain evidence="8">F2-233</strain>
    </source>
</reference>
<dbReference type="SUPFAM" id="SSF51182">
    <property type="entry name" value="RmlC-like cupins"/>
    <property type="match status" value="1"/>
</dbReference>
<comment type="similarity">
    <text evidence="1">Belongs to the cysteine dioxygenase family.</text>
</comment>
<evidence type="ECO:0000256" key="3">
    <source>
        <dbReference type="ARBA" id="ARBA00022964"/>
    </source>
</evidence>
<dbReference type="CDD" id="cd10548">
    <property type="entry name" value="cupin_CDO"/>
    <property type="match status" value="1"/>
</dbReference>
<dbReference type="RefSeq" id="WP_114795921.1">
    <property type="nucleotide sequence ID" value="NZ_QQZY01000003.1"/>
</dbReference>
<dbReference type="PANTHER" id="PTHR12918:SF1">
    <property type="entry name" value="CYSTEINE DIOXYGENASE TYPE 1"/>
    <property type="match status" value="1"/>
</dbReference>
<evidence type="ECO:0000313" key="7">
    <source>
        <dbReference type="EMBL" id="RDI74600.1"/>
    </source>
</evidence>
<dbReference type="Proteomes" id="UP000254134">
    <property type="component" value="Unassembled WGS sequence"/>
</dbReference>
<dbReference type="EMBL" id="QQZY01000003">
    <property type="protein sequence ID" value="RDI74600.1"/>
    <property type="molecule type" value="Genomic_DNA"/>
</dbReference>
<organism evidence="7 8">
    <name type="scientific">Gaiella occulta</name>
    <dbReference type="NCBI Taxonomy" id="1002870"/>
    <lineage>
        <taxon>Bacteria</taxon>
        <taxon>Bacillati</taxon>
        <taxon>Actinomycetota</taxon>
        <taxon>Thermoleophilia</taxon>
        <taxon>Gaiellales</taxon>
        <taxon>Gaiellaceae</taxon>
        <taxon>Gaiella</taxon>
    </lineage>
</organism>
<feature type="binding site" evidence="6">
    <location>
        <position position="127"/>
    </location>
    <ligand>
        <name>Fe cation</name>
        <dbReference type="ChEBI" id="CHEBI:24875"/>
        <note>catalytic</note>
    </ligand>
</feature>
<dbReference type="InterPro" id="IPR010300">
    <property type="entry name" value="CDO_1"/>
</dbReference>
<dbReference type="AlphaFoldDB" id="A0A7M2YXZ6"/>
<evidence type="ECO:0000313" key="8">
    <source>
        <dbReference type="Proteomes" id="UP000254134"/>
    </source>
</evidence>